<dbReference type="SUPFAM" id="SSF52833">
    <property type="entry name" value="Thioredoxin-like"/>
    <property type="match status" value="1"/>
</dbReference>
<dbReference type="InterPro" id="IPR036282">
    <property type="entry name" value="Glutathione-S-Trfase_C_sf"/>
</dbReference>
<comment type="similarity">
    <text evidence="4">Belongs to the GST superfamily. Zeta family.</text>
</comment>
<dbReference type="Proteomes" id="UP000230233">
    <property type="component" value="Chromosome III"/>
</dbReference>
<dbReference type="InterPro" id="IPR040079">
    <property type="entry name" value="Glutathione_S-Trfase"/>
</dbReference>
<evidence type="ECO:0000259" key="9">
    <source>
        <dbReference type="PROSITE" id="PS50404"/>
    </source>
</evidence>
<dbReference type="GO" id="GO:0005739">
    <property type="term" value="C:mitochondrion"/>
    <property type="evidence" value="ECO:0007669"/>
    <property type="project" value="TreeGrafter"/>
</dbReference>
<dbReference type="SUPFAM" id="SSF47616">
    <property type="entry name" value="GST C-terminal domain-like"/>
    <property type="match status" value="1"/>
</dbReference>
<protein>
    <recommendedName>
        <fullName evidence="5">maleylacetoacetate isomerase</fullName>
        <ecNumber evidence="5">5.2.1.2</ecNumber>
    </recommendedName>
</protein>
<feature type="region of interest" description="Disordered" evidence="8">
    <location>
        <begin position="206"/>
        <end position="232"/>
    </location>
</feature>
<evidence type="ECO:0000256" key="8">
    <source>
        <dbReference type="SAM" id="MobiDB-lite"/>
    </source>
</evidence>
<dbReference type="UniPathway" id="UPA00139">
    <property type="reaction ID" value="UER00340"/>
</dbReference>
<gene>
    <name evidence="11" type="primary">Cnig_chr_III.g8939</name>
    <name evidence="11" type="ORF">B9Z55_008939</name>
</gene>
<dbReference type="InterPro" id="IPR004046">
    <property type="entry name" value="GST_C"/>
</dbReference>
<dbReference type="Gene3D" id="1.20.1050.10">
    <property type="match status" value="1"/>
</dbReference>
<sequence length="232" mass="26076">MFGNGGLLKMLRPILYSSWHSSCSSRVRIALALKKIDYDYHAINLRDTESEKDFAANNPAKKVPILKINDLTLTESMAIIEYLDEVFPEPPLLPKDPAQKAHARAIAFHITSNIQPLQNLAIGKMLDEKIPGYGLEWCQFHIKKGFDALEKLLGLYSGTFCVGNQITIADIVLPSIVYNAMEKYSVDMTPYPKIAEINKKLAEIPEFQTAEPARQPDAPKDQKNWGENLGFK</sequence>
<dbReference type="Pfam" id="PF02798">
    <property type="entry name" value="GST_N"/>
    <property type="match status" value="1"/>
</dbReference>
<dbReference type="STRING" id="1611254.A0A2G5UPS7"/>
<dbReference type="GO" id="GO:0006749">
    <property type="term" value="P:glutathione metabolic process"/>
    <property type="evidence" value="ECO:0007669"/>
    <property type="project" value="TreeGrafter"/>
</dbReference>
<dbReference type="PANTHER" id="PTHR42673:SF1">
    <property type="entry name" value="MALEYLACETOACETATE ISOMERASE"/>
    <property type="match status" value="1"/>
</dbReference>
<dbReference type="PROSITE" id="PS50404">
    <property type="entry name" value="GST_NTER"/>
    <property type="match status" value="1"/>
</dbReference>
<dbReference type="FunFam" id="1.20.1050.10:FF:000017">
    <property type="entry name" value="Maleylacetoacetate isomerase"/>
    <property type="match status" value="1"/>
</dbReference>
<feature type="domain" description="GST C-terminal" evidence="10">
    <location>
        <begin position="96"/>
        <end position="220"/>
    </location>
</feature>
<dbReference type="SFLD" id="SFLDS00019">
    <property type="entry name" value="Glutathione_Transferase_(cytos"/>
    <property type="match status" value="1"/>
</dbReference>
<comment type="caution">
    <text evidence="11">The sequence shown here is derived from an EMBL/GenBank/DDBJ whole genome shotgun (WGS) entry which is preliminary data.</text>
</comment>
<dbReference type="OrthoDB" id="202840at2759"/>
<dbReference type="PROSITE" id="PS50405">
    <property type="entry name" value="GST_CTER"/>
    <property type="match status" value="1"/>
</dbReference>
<dbReference type="EMBL" id="PDUG01000003">
    <property type="protein sequence ID" value="PIC41565.1"/>
    <property type="molecule type" value="Genomic_DNA"/>
</dbReference>
<comment type="pathway">
    <text evidence="3">Amino-acid degradation; L-phenylalanine degradation; acetoacetate and fumarate from L-phenylalanine: step 5/6.</text>
</comment>
<dbReference type="GO" id="GO:0004364">
    <property type="term" value="F:glutathione transferase activity"/>
    <property type="evidence" value="ECO:0007669"/>
    <property type="project" value="TreeGrafter"/>
</dbReference>
<dbReference type="NCBIfam" id="TIGR01262">
    <property type="entry name" value="maiA"/>
    <property type="match status" value="1"/>
</dbReference>
<dbReference type="PANTHER" id="PTHR42673">
    <property type="entry name" value="MALEYLACETOACETATE ISOMERASE"/>
    <property type="match status" value="1"/>
</dbReference>
<dbReference type="EC" id="5.2.1.2" evidence="5"/>
<dbReference type="InterPro" id="IPR005955">
    <property type="entry name" value="GST_Zeta"/>
</dbReference>
<dbReference type="InterPro" id="IPR036249">
    <property type="entry name" value="Thioredoxin-like_sf"/>
</dbReference>
<evidence type="ECO:0000313" key="12">
    <source>
        <dbReference type="Proteomes" id="UP000230233"/>
    </source>
</evidence>
<dbReference type="SFLD" id="SFLDG00358">
    <property type="entry name" value="Main_(cytGST)"/>
    <property type="match status" value="1"/>
</dbReference>
<dbReference type="Pfam" id="PF14497">
    <property type="entry name" value="GST_C_3"/>
    <property type="match status" value="1"/>
</dbReference>
<evidence type="ECO:0000256" key="5">
    <source>
        <dbReference type="ARBA" id="ARBA00013199"/>
    </source>
</evidence>
<reference evidence="12" key="1">
    <citation type="submission" date="2017-10" db="EMBL/GenBank/DDBJ databases">
        <title>Rapid genome shrinkage in a self-fertile nematode reveals novel sperm competition proteins.</title>
        <authorList>
            <person name="Yin D."/>
            <person name="Schwarz E.M."/>
            <person name="Thomas C.G."/>
            <person name="Felde R.L."/>
            <person name="Korf I.F."/>
            <person name="Cutter A.D."/>
            <person name="Schartner C.M."/>
            <person name="Ralston E.J."/>
            <person name="Meyer B.J."/>
            <person name="Haag E.S."/>
        </authorList>
    </citation>
    <scope>NUCLEOTIDE SEQUENCE [LARGE SCALE GENOMIC DNA]</scope>
    <source>
        <strain evidence="12">JU1422</strain>
    </source>
</reference>
<name>A0A2G5UPS7_9PELO</name>
<evidence type="ECO:0000259" key="10">
    <source>
        <dbReference type="PROSITE" id="PS50405"/>
    </source>
</evidence>
<comment type="catalytic activity">
    <reaction evidence="1">
        <text>4-maleylacetoacetate = 4-fumarylacetoacetate</text>
        <dbReference type="Rhea" id="RHEA:14817"/>
        <dbReference type="ChEBI" id="CHEBI:17105"/>
        <dbReference type="ChEBI" id="CHEBI:18034"/>
        <dbReference type="EC" id="5.2.1.2"/>
    </reaction>
</comment>
<keyword evidence="6" id="KW-0828">Tyrosine catabolism</keyword>
<dbReference type="CDD" id="cd03191">
    <property type="entry name" value="GST_C_Zeta"/>
    <property type="match status" value="1"/>
</dbReference>
<accession>A0A2G5UPS7</accession>
<dbReference type="FunFam" id="3.40.30.10:FF:000356">
    <property type="entry name" value="Glutathione S-Transferase"/>
    <property type="match status" value="1"/>
</dbReference>
<dbReference type="AlphaFoldDB" id="A0A2G5UPS7"/>
<keyword evidence="12" id="KW-1185">Reference proteome</keyword>
<keyword evidence="7" id="KW-0585">Phenylalanine catabolism</keyword>
<evidence type="ECO:0000256" key="3">
    <source>
        <dbReference type="ARBA" id="ARBA00004671"/>
    </source>
</evidence>
<evidence type="ECO:0000313" key="11">
    <source>
        <dbReference type="EMBL" id="PIC41565.1"/>
    </source>
</evidence>
<feature type="domain" description="GST N-terminal" evidence="9">
    <location>
        <begin position="11"/>
        <end position="91"/>
    </location>
</feature>
<proteinExistence type="inferred from homology"/>
<dbReference type="GO" id="GO:0006559">
    <property type="term" value="P:L-phenylalanine catabolic process"/>
    <property type="evidence" value="ECO:0007669"/>
    <property type="project" value="UniProtKB-UniPathway"/>
</dbReference>
<evidence type="ECO:0000256" key="1">
    <source>
        <dbReference type="ARBA" id="ARBA00001622"/>
    </source>
</evidence>
<dbReference type="GO" id="GO:0016034">
    <property type="term" value="F:maleylacetoacetate isomerase activity"/>
    <property type="evidence" value="ECO:0007669"/>
    <property type="project" value="UniProtKB-EC"/>
</dbReference>
<dbReference type="Gene3D" id="3.40.30.10">
    <property type="entry name" value="Glutaredoxin"/>
    <property type="match status" value="1"/>
</dbReference>
<evidence type="ECO:0000256" key="7">
    <source>
        <dbReference type="ARBA" id="ARBA00023232"/>
    </source>
</evidence>
<organism evidence="11 12">
    <name type="scientific">Caenorhabditis nigoni</name>
    <dbReference type="NCBI Taxonomy" id="1611254"/>
    <lineage>
        <taxon>Eukaryota</taxon>
        <taxon>Metazoa</taxon>
        <taxon>Ecdysozoa</taxon>
        <taxon>Nematoda</taxon>
        <taxon>Chromadorea</taxon>
        <taxon>Rhabditida</taxon>
        <taxon>Rhabditina</taxon>
        <taxon>Rhabditomorpha</taxon>
        <taxon>Rhabditoidea</taxon>
        <taxon>Rhabditidae</taxon>
        <taxon>Peloderinae</taxon>
        <taxon>Caenorhabditis</taxon>
    </lineage>
</organism>
<comment type="cofactor">
    <cofactor evidence="2">
        <name>glutathione</name>
        <dbReference type="ChEBI" id="CHEBI:57925"/>
    </cofactor>
</comment>
<evidence type="ECO:0000256" key="4">
    <source>
        <dbReference type="ARBA" id="ARBA00010007"/>
    </source>
</evidence>
<evidence type="ECO:0000256" key="2">
    <source>
        <dbReference type="ARBA" id="ARBA00001955"/>
    </source>
</evidence>
<dbReference type="InterPro" id="IPR034330">
    <property type="entry name" value="GST_Zeta_C"/>
</dbReference>
<dbReference type="InterPro" id="IPR010987">
    <property type="entry name" value="Glutathione-S-Trfase_C-like"/>
</dbReference>
<evidence type="ECO:0000256" key="6">
    <source>
        <dbReference type="ARBA" id="ARBA00022878"/>
    </source>
</evidence>
<dbReference type="GO" id="GO:0006572">
    <property type="term" value="P:L-tyrosine catabolic process"/>
    <property type="evidence" value="ECO:0007669"/>
    <property type="project" value="UniProtKB-KW"/>
</dbReference>
<dbReference type="InterPro" id="IPR004045">
    <property type="entry name" value="Glutathione_S-Trfase_N"/>
</dbReference>